<evidence type="ECO:0000256" key="1">
    <source>
        <dbReference type="SAM" id="Phobius"/>
    </source>
</evidence>
<keyword evidence="1" id="KW-1133">Transmembrane helix</keyword>
<keyword evidence="1" id="KW-0812">Transmembrane</keyword>
<dbReference type="Proteomes" id="UP001374893">
    <property type="component" value="Chromosome"/>
</dbReference>
<name>A0ABM7RIG0_9BACT</name>
<keyword evidence="3" id="KW-1185">Reference proteome</keyword>
<evidence type="ECO:0008006" key="4">
    <source>
        <dbReference type="Google" id="ProtNLM"/>
    </source>
</evidence>
<gene>
    <name evidence="2" type="ORF">HAHE_31360</name>
</gene>
<protein>
    <recommendedName>
        <fullName evidence="4">DUF4381 domain-containing protein</fullName>
    </recommendedName>
</protein>
<proteinExistence type="predicted"/>
<dbReference type="RefSeq" id="WP_338685731.1">
    <property type="nucleotide sequence ID" value="NZ_AP024702.1"/>
</dbReference>
<sequence>MEDDPLQLRDVVPADTLVSHPGLPWWGWLLIAVGAVLVTVAVVFLIRRKPATAGMQIPVDREAAYRLAQEQIQSSAELPLHEAATRISGALRLYLAKIFRDPSLYETHEEFLARHEALDDLPEITREQVSTLLCRLAQMKYDQPRTSPGEVATDQPLSVLRQIHQQAPA</sequence>
<reference evidence="2 3" key="1">
    <citation type="submission" date="2021-06" db="EMBL/GenBank/DDBJ databases">
        <title>Complete genome of Haloferula helveola possessing various polysaccharide degrading enzymes.</title>
        <authorList>
            <person name="Takami H."/>
            <person name="Huang C."/>
            <person name="Hamasaki K."/>
        </authorList>
    </citation>
    <scope>NUCLEOTIDE SEQUENCE [LARGE SCALE GENOMIC DNA]</scope>
    <source>
        <strain evidence="2 3">CN-1</strain>
    </source>
</reference>
<feature type="transmembrane region" description="Helical" evidence="1">
    <location>
        <begin position="25"/>
        <end position="46"/>
    </location>
</feature>
<keyword evidence="1" id="KW-0472">Membrane</keyword>
<accession>A0ABM7RIG0</accession>
<organism evidence="2 3">
    <name type="scientific">Haloferula helveola</name>
    <dbReference type="NCBI Taxonomy" id="490095"/>
    <lineage>
        <taxon>Bacteria</taxon>
        <taxon>Pseudomonadati</taxon>
        <taxon>Verrucomicrobiota</taxon>
        <taxon>Verrucomicrobiia</taxon>
        <taxon>Verrucomicrobiales</taxon>
        <taxon>Verrucomicrobiaceae</taxon>
        <taxon>Haloferula</taxon>
    </lineage>
</organism>
<evidence type="ECO:0000313" key="3">
    <source>
        <dbReference type="Proteomes" id="UP001374893"/>
    </source>
</evidence>
<evidence type="ECO:0000313" key="2">
    <source>
        <dbReference type="EMBL" id="BCX49228.1"/>
    </source>
</evidence>
<dbReference type="EMBL" id="AP024702">
    <property type="protein sequence ID" value="BCX49228.1"/>
    <property type="molecule type" value="Genomic_DNA"/>
</dbReference>